<dbReference type="PANTHER" id="PTHR24421:SF10">
    <property type="entry name" value="NITRATE_NITRITE SENSOR PROTEIN NARQ"/>
    <property type="match status" value="1"/>
</dbReference>
<dbReference type="SUPFAM" id="SSF55874">
    <property type="entry name" value="ATPase domain of HSP90 chaperone/DNA topoisomerase II/histidine kinase"/>
    <property type="match status" value="1"/>
</dbReference>
<evidence type="ECO:0000256" key="1">
    <source>
        <dbReference type="ARBA" id="ARBA00000085"/>
    </source>
</evidence>
<evidence type="ECO:0000256" key="8">
    <source>
        <dbReference type="ARBA" id="ARBA00023012"/>
    </source>
</evidence>
<keyword evidence="8" id="KW-0902">Two-component regulatory system</keyword>
<feature type="domain" description="Signal transduction histidine kinase subgroup 3 dimerisation and phosphoacceptor" evidence="10">
    <location>
        <begin position="204"/>
        <end position="269"/>
    </location>
</feature>
<dbReference type="Gene3D" id="1.20.5.1930">
    <property type="match status" value="1"/>
</dbReference>
<dbReference type="RefSeq" id="WP_196201191.1">
    <property type="nucleotide sequence ID" value="NZ_JADPUN010000123.1"/>
</dbReference>
<keyword evidence="7" id="KW-0067">ATP-binding</keyword>
<evidence type="ECO:0000313" key="12">
    <source>
        <dbReference type="EMBL" id="MBF9129559.1"/>
    </source>
</evidence>
<keyword evidence="4" id="KW-0808">Transferase</keyword>
<dbReference type="Pfam" id="PF02518">
    <property type="entry name" value="HATPase_c"/>
    <property type="match status" value="1"/>
</dbReference>
<proteinExistence type="predicted"/>
<dbReference type="EMBL" id="JADPUN010000123">
    <property type="protein sequence ID" value="MBF9129559.1"/>
    <property type="molecule type" value="Genomic_DNA"/>
</dbReference>
<dbReference type="GO" id="GO:0016301">
    <property type="term" value="F:kinase activity"/>
    <property type="evidence" value="ECO:0007669"/>
    <property type="project" value="UniProtKB-KW"/>
</dbReference>
<dbReference type="InterPro" id="IPR036890">
    <property type="entry name" value="HATPase_C_sf"/>
</dbReference>
<evidence type="ECO:0000313" key="13">
    <source>
        <dbReference type="Proteomes" id="UP000638560"/>
    </source>
</evidence>
<evidence type="ECO:0000259" key="10">
    <source>
        <dbReference type="Pfam" id="PF07730"/>
    </source>
</evidence>
<evidence type="ECO:0000256" key="7">
    <source>
        <dbReference type="ARBA" id="ARBA00022840"/>
    </source>
</evidence>
<keyword evidence="6 12" id="KW-0418">Kinase</keyword>
<comment type="catalytic activity">
    <reaction evidence="1">
        <text>ATP + protein L-histidine = ADP + protein N-phospho-L-histidine.</text>
        <dbReference type="EC" id="2.7.13.3"/>
    </reaction>
</comment>
<dbReference type="Gene3D" id="3.30.565.10">
    <property type="entry name" value="Histidine kinase-like ATPase, C-terminal domain"/>
    <property type="match status" value="1"/>
</dbReference>
<dbReference type="Proteomes" id="UP000638560">
    <property type="component" value="Unassembled WGS sequence"/>
</dbReference>
<reference evidence="12 13" key="1">
    <citation type="submission" date="2020-11" db="EMBL/GenBank/DDBJ databases">
        <title>A novel isolate from a Black sea contaminated sediment with potential to produce alkanes: Plantactinospora alkalitolerans sp. nov.</title>
        <authorList>
            <person name="Carro L."/>
            <person name="Veyisoglu A."/>
            <person name="Guven K."/>
            <person name="Schumann P."/>
            <person name="Klenk H.-P."/>
            <person name="Sahin N."/>
        </authorList>
    </citation>
    <scope>NUCLEOTIDE SEQUENCE [LARGE SCALE GENOMIC DNA]</scope>
    <source>
        <strain evidence="12 13">S1510</strain>
    </source>
</reference>
<dbReference type="Pfam" id="PF23539">
    <property type="entry name" value="DUF7134"/>
    <property type="match status" value="1"/>
</dbReference>
<comment type="caution">
    <text evidence="12">The sequence shown here is derived from an EMBL/GenBank/DDBJ whole genome shotgun (WGS) entry which is preliminary data.</text>
</comment>
<gene>
    <name evidence="12" type="ORF">I0C86_11365</name>
</gene>
<evidence type="ECO:0000256" key="2">
    <source>
        <dbReference type="ARBA" id="ARBA00012438"/>
    </source>
</evidence>
<protein>
    <recommendedName>
        <fullName evidence="2">histidine kinase</fullName>
        <ecNumber evidence="2">2.7.13.3</ecNumber>
    </recommendedName>
</protein>
<dbReference type="InterPro" id="IPR055558">
    <property type="entry name" value="DUF7134"/>
</dbReference>
<dbReference type="Pfam" id="PF07730">
    <property type="entry name" value="HisKA_3"/>
    <property type="match status" value="1"/>
</dbReference>
<dbReference type="InterPro" id="IPR003594">
    <property type="entry name" value="HATPase_dom"/>
</dbReference>
<keyword evidence="13" id="KW-1185">Reference proteome</keyword>
<dbReference type="InterPro" id="IPR050482">
    <property type="entry name" value="Sensor_HK_TwoCompSys"/>
</dbReference>
<accession>A0ABS0GTN0</accession>
<name>A0ABS0GTN0_9ACTN</name>
<dbReference type="CDD" id="cd16917">
    <property type="entry name" value="HATPase_UhpB-NarQ-NarX-like"/>
    <property type="match status" value="1"/>
</dbReference>
<evidence type="ECO:0000259" key="11">
    <source>
        <dbReference type="Pfam" id="PF23539"/>
    </source>
</evidence>
<dbReference type="PANTHER" id="PTHR24421">
    <property type="entry name" value="NITRATE/NITRITE SENSOR PROTEIN NARX-RELATED"/>
    <property type="match status" value="1"/>
</dbReference>
<evidence type="ECO:0000259" key="9">
    <source>
        <dbReference type="Pfam" id="PF02518"/>
    </source>
</evidence>
<feature type="domain" description="Histidine kinase/HSP90-like ATPase" evidence="9">
    <location>
        <begin position="312"/>
        <end position="402"/>
    </location>
</feature>
<sequence>MGHGDLAEARTVVQPRGGRLALLVRGLGPVAWQRVDTVVALALLVGLTGPELLDRSVNGDPPLAILALGAGASLPLAVRRKWPRTVLAITVTCAVAASLLDVGYTPFGSNAGPAVGVAMYTVADRLSRRVSVTALAVVVVATFSSSWIATWLYGGQENAVHVVAAAVGWLAGDAVRTRRAFRTEMADRQSREMAERTRRAIAEERVRVSREVHDVISHNLSVIAVRSGVGRLLFDSRPDEARTALTEIETVSRKALGELRRLLGAVRDAGETVPTPTLADLPGLMAEVASSGIDVTREQGELPSGLPSTMELSVYRIVQEALTNVVKHVGRTRARVLVTHAENVLSVEVTDDGPRDGRGERAGDPGWGLVGIRERAALFGGTADIGPRPEGGFRVSVRIPVPVESRVGVDR</sequence>
<evidence type="ECO:0000256" key="6">
    <source>
        <dbReference type="ARBA" id="ARBA00022777"/>
    </source>
</evidence>
<keyword evidence="3" id="KW-0597">Phosphoprotein</keyword>
<dbReference type="InterPro" id="IPR011712">
    <property type="entry name" value="Sig_transdc_His_kin_sub3_dim/P"/>
</dbReference>
<evidence type="ECO:0000256" key="5">
    <source>
        <dbReference type="ARBA" id="ARBA00022741"/>
    </source>
</evidence>
<feature type="domain" description="DUF7134" evidence="11">
    <location>
        <begin position="34"/>
        <end position="179"/>
    </location>
</feature>
<dbReference type="EC" id="2.7.13.3" evidence="2"/>
<evidence type="ECO:0000256" key="3">
    <source>
        <dbReference type="ARBA" id="ARBA00022553"/>
    </source>
</evidence>
<organism evidence="12 13">
    <name type="scientific">Plantactinospora alkalitolerans</name>
    <dbReference type="NCBI Taxonomy" id="2789879"/>
    <lineage>
        <taxon>Bacteria</taxon>
        <taxon>Bacillati</taxon>
        <taxon>Actinomycetota</taxon>
        <taxon>Actinomycetes</taxon>
        <taxon>Micromonosporales</taxon>
        <taxon>Micromonosporaceae</taxon>
        <taxon>Plantactinospora</taxon>
    </lineage>
</organism>
<keyword evidence="5" id="KW-0547">Nucleotide-binding</keyword>
<evidence type="ECO:0000256" key="4">
    <source>
        <dbReference type="ARBA" id="ARBA00022679"/>
    </source>
</evidence>